<gene>
    <name evidence="2" type="ORF">E0Z10_g2977</name>
</gene>
<comment type="caution">
    <text evidence="2">The sequence shown here is derived from an EMBL/GenBank/DDBJ whole genome shotgun (WGS) entry which is preliminary data.</text>
</comment>
<name>A0A4Z0YPA4_9PEZI</name>
<dbReference type="OrthoDB" id="4761226at2759"/>
<evidence type="ECO:0000313" key="3">
    <source>
        <dbReference type="Proteomes" id="UP000297716"/>
    </source>
</evidence>
<evidence type="ECO:0000313" key="2">
    <source>
        <dbReference type="EMBL" id="TGJ85774.1"/>
    </source>
</evidence>
<accession>A0A4Z0YPA4</accession>
<evidence type="ECO:0000256" key="1">
    <source>
        <dbReference type="SAM" id="MobiDB-lite"/>
    </source>
</evidence>
<dbReference type="AlphaFoldDB" id="A0A4Z0YPA4"/>
<proteinExistence type="predicted"/>
<sequence>MDAHPQDPNALPKSRVDSNGAMKPQSSKDSRSDSSLPGKRAPWIEANEKASPLTEAAKGVEGSDSETGTPNELLRSEPQSPLKKRPTSTRASVETSRSLTISDDGSKSKQSRLSVGDSSSIHTTDSNDDRRMSDKVKKAWKEVTGQNNLDPLEQWKYEDPFRTKITLWKLSTLQTLIYHARYDDD</sequence>
<dbReference type="EMBL" id="SKBN01000039">
    <property type="protein sequence ID" value="TGJ85774.1"/>
    <property type="molecule type" value="Genomic_DNA"/>
</dbReference>
<protein>
    <submittedName>
        <fullName evidence="2">Uncharacterized protein</fullName>
    </submittedName>
</protein>
<dbReference type="Proteomes" id="UP000297716">
    <property type="component" value="Unassembled WGS sequence"/>
</dbReference>
<feature type="region of interest" description="Disordered" evidence="1">
    <location>
        <begin position="1"/>
        <end position="138"/>
    </location>
</feature>
<feature type="compositionally biased region" description="Polar residues" evidence="1">
    <location>
        <begin position="111"/>
        <end position="124"/>
    </location>
</feature>
<feature type="compositionally biased region" description="Polar residues" evidence="1">
    <location>
        <begin position="88"/>
        <end position="103"/>
    </location>
</feature>
<feature type="compositionally biased region" description="Basic and acidic residues" evidence="1">
    <location>
        <begin position="125"/>
        <end position="138"/>
    </location>
</feature>
<reference evidence="2 3" key="1">
    <citation type="submission" date="2019-03" db="EMBL/GenBank/DDBJ databases">
        <title>Draft genome sequence of Xylaria hypoxylon DSM 108379, a ubiquitous saprotrophic-parasitic fungi on hardwood.</title>
        <authorList>
            <person name="Buettner E."/>
            <person name="Leonhardt S."/>
            <person name="Gebauer A.M."/>
            <person name="Liers C."/>
            <person name="Hofrichter M."/>
            <person name="Kellner H."/>
        </authorList>
    </citation>
    <scope>NUCLEOTIDE SEQUENCE [LARGE SCALE GENOMIC DNA]</scope>
    <source>
        <strain evidence="2 3">DSM 108379</strain>
    </source>
</reference>
<organism evidence="2 3">
    <name type="scientific">Xylaria hypoxylon</name>
    <dbReference type="NCBI Taxonomy" id="37992"/>
    <lineage>
        <taxon>Eukaryota</taxon>
        <taxon>Fungi</taxon>
        <taxon>Dikarya</taxon>
        <taxon>Ascomycota</taxon>
        <taxon>Pezizomycotina</taxon>
        <taxon>Sordariomycetes</taxon>
        <taxon>Xylariomycetidae</taxon>
        <taxon>Xylariales</taxon>
        <taxon>Xylariaceae</taxon>
        <taxon>Xylaria</taxon>
    </lineage>
</organism>
<keyword evidence="3" id="KW-1185">Reference proteome</keyword>